<evidence type="ECO:0000313" key="1">
    <source>
        <dbReference type="EMBL" id="SHF13078.1"/>
    </source>
</evidence>
<dbReference type="AlphaFoldDB" id="A0A1M4Z550"/>
<dbReference type="Proteomes" id="UP000184476">
    <property type="component" value="Unassembled WGS sequence"/>
</dbReference>
<organism evidence="1 2">
    <name type="scientific">Seinonella peptonophila</name>
    <dbReference type="NCBI Taxonomy" id="112248"/>
    <lineage>
        <taxon>Bacteria</taxon>
        <taxon>Bacillati</taxon>
        <taxon>Bacillota</taxon>
        <taxon>Bacilli</taxon>
        <taxon>Bacillales</taxon>
        <taxon>Thermoactinomycetaceae</taxon>
        <taxon>Seinonella</taxon>
    </lineage>
</organism>
<sequence>MYYVVRDSEKSPPSIVSEDNYYSWYNPMKKDHQIEFKGSINECYDYLQEHYPKRQNRK</sequence>
<gene>
    <name evidence="1" type="ORF">SAMN05444392_10841</name>
</gene>
<name>A0A1M4Z550_9BACL</name>
<accession>A0A1M4Z550</accession>
<reference evidence="1 2" key="1">
    <citation type="submission" date="2016-11" db="EMBL/GenBank/DDBJ databases">
        <authorList>
            <person name="Jaros S."/>
            <person name="Januszkiewicz K."/>
            <person name="Wedrychowicz H."/>
        </authorList>
    </citation>
    <scope>NUCLEOTIDE SEQUENCE [LARGE SCALE GENOMIC DNA]</scope>
    <source>
        <strain evidence="1 2">DSM 44666</strain>
    </source>
</reference>
<evidence type="ECO:0000313" key="2">
    <source>
        <dbReference type="Proteomes" id="UP000184476"/>
    </source>
</evidence>
<keyword evidence="2" id="KW-1185">Reference proteome</keyword>
<protein>
    <submittedName>
        <fullName evidence="1">Uncharacterized protein</fullName>
    </submittedName>
</protein>
<proteinExistence type="predicted"/>
<dbReference type="EMBL" id="FQVL01000008">
    <property type="protein sequence ID" value="SHF13078.1"/>
    <property type="molecule type" value="Genomic_DNA"/>
</dbReference>